<dbReference type="AlphaFoldDB" id="A0A1I3XK37"/>
<dbReference type="EMBL" id="FOSN01000003">
    <property type="protein sequence ID" value="SFK19944.1"/>
    <property type="molecule type" value="Genomic_DNA"/>
</dbReference>
<protein>
    <submittedName>
        <fullName evidence="3">Uncharacterized protein</fullName>
    </submittedName>
</protein>
<feature type="compositionally biased region" description="Polar residues" evidence="1">
    <location>
        <begin position="1"/>
        <end position="14"/>
    </location>
</feature>
<keyword evidence="2" id="KW-0472">Membrane</keyword>
<reference evidence="3 4" key="1">
    <citation type="submission" date="2016-10" db="EMBL/GenBank/DDBJ databases">
        <authorList>
            <person name="de Groot N.N."/>
        </authorList>
    </citation>
    <scope>NUCLEOTIDE SEQUENCE [LARGE SCALE GENOMIC DNA]</scope>
    <source>
        <strain evidence="3 4">NE2</strain>
    </source>
</reference>
<proteinExistence type="predicted"/>
<accession>A0A1I3XK37</accession>
<feature type="region of interest" description="Disordered" evidence="1">
    <location>
        <begin position="1"/>
        <end position="20"/>
    </location>
</feature>
<keyword evidence="4" id="KW-1185">Reference proteome</keyword>
<evidence type="ECO:0000313" key="4">
    <source>
        <dbReference type="Proteomes" id="UP000198755"/>
    </source>
</evidence>
<evidence type="ECO:0000256" key="1">
    <source>
        <dbReference type="SAM" id="MobiDB-lite"/>
    </source>
</evidence>
<keyword evidence="2" id="KW-1133">Transmembrane helix</keyword>
<dbReference type="Proteomes" id="UP000198755">
    <property type="component" value="Unassembled WGS sequence"/>
</dbReference>
<gene>
    <name evidence="3" type="ORF">SAMN05444581_103209</name>
</gene>
<keyword evidence="2" id="KW-0812">Transmembrane</keyword>
<evidence type="ECO:0000256" key="2">
    <source>
        <dbReference type="SAM" id="Phobius"/>
    </source>
</evidence>
<organism evidence="3 4">
    <name type="scientific">Methylocapsa palsarum</name>
    <dbReference type="NCBI Taxonomy" id="1612308"/>
    <lineage>
        <taxon>Bacteria</taxon>
        <taxon>Pseudomonadati</taxon>
        <taxon>Pseudomonadota</taxon>
        <taxon>Alphaproteobacteria</taxon>
        <taxon>Hyphomicrobiales</taxon>
        <taxon>Beijerinckiaceae</taxon>
        <taxon>Methylocapsa</taxon>
    </lineage>
</organism>
<sequence>MQPTEPVSKQIKPSSSEDRFNDPVARACWQILLATRFVLPGGMLYLAIRYYFWG</sequence>
<feature type="transmembrane region" description="Helical" evidence="2">
    <location>
        <begin position="29"/>
        <end position="52"/>
    </location>
</feature>
<name>A0A1I3XK37_9HYPH</name>
<evidence type="ECO:0000313" key="3">
    <source>
        <dbReference type="EMBL" id="SFK19944.1"/>
    </source>
</evidence>